<dbReference type="Pfam" id="PF03690">
    <property type="entry name" value="MYG1_exonuc"/>
    <property type="match status" value="1"/>
</dbReference>
<evidence type="ECO:0000313" key="2">
    <source>
        <dbReference type="EMBL" id="KAL2717168.1"/>
    </source>
</evidence>
<dbReference type="InterPro" id="IPR003226">
    <property type="entry name" value="MYG1_exonuclease"/>
</dbReference>
<keyword evidence="3" id="KW-1185">Reference proteome</keyword>
<dbReference type="AlphaFoldDB" id="A0ABD2A960"/>
<sequence length="357" mass="40745">MISVGIRSQAFRSPTCALCTIFEHDFDGTSLKMLENKVIKIGTHDGTFHCDEALAIFLLKLLPKYKDGVIVRSRNLDILDTCDIVVDVGNKYDPSTHRYDHHMSDFNESLNTIIHEPGCNSTIRLSSAGLIYCHFGHEIIKQLAPVDTSDDTIKLIQEIDAIDNGVQMFNEEPLYNISTGISSRVDRLNPSWNDEKTDIDAQFKKAIDLVGEEFMYAVHNCINVWLPARYIVENALAKRFQVDKSGEIIDLEKFVPWQQHLMELEEEQNIEPLIKYVIFKDIKHKYRVRAIPIKPSSFVCRMFLPKEWGGLRTKDLEAVSGISDIEFVHFSRFIGGHKTREGALEMARKALEIGKTN</sequence>
<comment type="caution">
    <text evidence="2">The sequence shown here is derived from an EMBL/GenBank/DDBJ whole genome shotgun (WGS) entry which is preliminary data.</text>
</comment>
<proteinExistence type="inferred from homology"/>
<accession>A0ABD2A960</accession>
<evidence type="ECO:0000313" key="3">
    <source>
        <dbReference type="Proteomes" id="UP001607302"/>
    </source>
</evidence>
<reference evidence="2 3" key="1">
    <citation type="journal article" date="2024" name="Ann. Entomol. Soc. Am.">
        <title>Genomic analyses of the southern and eastern yellowjacket wasps (Hymenoptera: Vespidae) reveal evolutionary signatures of social life.</title>
        <authorList>
            <person name="Catto M.A."/>
            <person name="Caine P.B."/>
            <person name="Orr S.E."/>
            <person name="Hunt B.G."/>
            <person name="Goodisman M.A.D."/>
        </authorList>
    </citation>
    <scope>NUCLEOTIDE SEQUENCE [LARGE SCALE GENOMIC DNA]</scope>
    <source>
        <strain evidence="2">233</strain>
        <tissue evidence="2">Head and thorax</tissue>
    </source>
</reference>
<organism evidence="2 3">
    <name type="scientific">Vespula squamosa</name>
    <name type="common">Southern yellow jacket</name>
    <name type="synonym">Wasp</name>
    <dbReference type="NCBI Taxonomy" id="30214"/>
    <lineage>
        <taxon>Eukaryota</taxon>
        <taxon>Metazoa</taxon>
        <taxon>Ecdysozoa</taxon>
        <taxon>Arthropoda</taxon>
        <taxon>Hexapoda</taxon>
        <taxon>Insecta</taxon>
        <taxon>Pterygota</taxon>
        <taxon>Neoptera</taxon>
        <taxon>Endopterygota</taxon>
        <taxon>Hymenoptera</taxon>
        <taxon>Apocrita</taxon>
        <taxon>Aculeata</taxon>
        <taxon>Vespoidea</taxon>
        <taxon>Vespidae</taxon>
        <taxon>Vespinae</taxon>
        <taxon>Vespula</taxon>
    </lineage>
</organism>
<dbReference type="PANTHER" id="PTHR11215">
    <property type="entry name" value="METAL DEPENDENT HYDROLASE - RELATED"/>
    <property type="match status" value="1"/>
</dbReference>
<protein>
    <submittedName>
        <fullName evidence="2">UPF0160 protein</fullName>
    </submittedName>
</protein>
<dbReference type="EMBL" id="JAUDFV010000153">
    <property type="protein sequence ID" value="KAL2717168.1"/>
    <property type="molecule type" value="Genomic_DNA"/>
</dbReference>
<name>A0ABD2A960_VESSQ</name>
<evidence type="ECO:0000256" key="1">
    <source>
        <dbReference type="ARBA" id="ARBA00010105"/>
    </source>
</evidence>
<dbReference type="Proteomes" id="UP001607302">
    <property type="component" value="Unassembled WGS sequence"/>
</dbReference>
<comment type="similarity">
    <text evidence="1">Belongs to the MYG1 family.</text>
</comment>
<gene>
    <name evidence="2" type="ORF">V1478_012868</name>
</gene>
<dbReference type="PANTHER" id="PTHR11215:SF1">
    <property type="entry name" value="MYG1 EXONUCLEASE"/>
    <property type="match status" value="1"/>
</dbReference>